<evidence type="ECO:0000256" key="1">
    <source>
        <dbReference type="ARBA" id="ARBA00007452"/>
    </source>
</evidence>
<dbReference type="InterPro" id="IPR042242">
    <property type="entry name" value="RecO_C"/>
</dbReference>
<reference evidence="9 10" key="1">
    <citation type="journal article" date="2016" name="Nat. Commun.">
        <title>Thousands of microbial genomes shed light on interconnected biogeochemical processes in an aquifer system.</title>
        <authorList>
            <person name="Anantharaman K."/>
            <person name="Brown C.T."/>
            <person name="Hug L.A."/>
            <person name="Sharon I."/>
            <person name="Castelle C.J."/>
            <person name="Probst A.J."/>
            <person name="Thomas B.C."/>
            <person name="Singh A."/>
            <person name="Wilkins M.J."/>
            <person name="Karaoz U."/>
            <person name="Brodie E.L."/>
            <person name="Williams K.H."/>
            <person name="Hubbard S.S."/>
            <person name="Banfield J.F."/>
        </authorList>
    </citation>
    <scope>NUCLEOTIDE SEQUENCE [LARGE SCALE GENOMIC DNA]</scope>
</reference>
<keyword evidence="4 7" id="KW-0233">DNA recombination</keyword>
<evidence type="ECO:0000256" key="4">
    <source>
        <dbReference type="ARBA" id="ARBA00023172"/>
    </source>
</evidence>
<dbReference type="InterPro" id="IPR003717">
    <property type="entry name" value="RecO"/>
</dbReference>
<name>A0A1F7RDW2_9BACT</name>
<comment type="similarity">
    <text evidence="1 7">Belongs to the RecO family.</text>
</comment>
<dbReference type="PANTHER" id="PTHR33991">
    <property type="entry name" value="DNA REPAIR PROTEIN RECO"/>
    <property type="match status" value="1"/>
</dbReference>
<accession>A0A1F7RDW2</accession>
<dbReference type="Gene3D" id="2.40.50.140">
    <property type="entry name" value="Nucleic acid-binding proteins"/>
    <property type="match status" value="1"/>
</dbReference>
<dbReference type="InterPro" id="IPR022572">
    <property type="entry name" value="DNA_rep/recomb_RecO_N"/>
</dbReference>
<dbReference type="InterPro" id="IPR012340">
    <property type="entry name" value="NA-bd_OB-fold"/>
</dbReference>
<keyword evidence="5 7" id="KW-0234">DNA repair</keyword>
<dbReference type="InterPro" id="IPR037278">
    <property type="entry name" value="ARFGAP/RecO"/>
</dbReference>
<dbReference type="Gene3D" id="1.20.1440.120">
    <property type="entry name" value="Recombination protein O, C-terminal domain"/>
    <property type="match status" value="1"/>
</dbReference>
<dbReference type="GO" id="GO:0006310">
    <property type="term" value="P:DNA recombination"/>
    <property type="evidence" value="ECO:0007669"/>
    <property type="project" value="UniProtKB-UniRule"/>
</dbReference>
<dbReference type="PANTHER" id="PTHR33991:SF1">
    <property type="entry name" value="DNA REPAIR PROTEIN RECO"/>
    <property type="match status" value="1"/>
</dbReference>
<evidence type="ECO:0000313" key="9">
    <source>
        <dbReference type="EMBL" id="OGL39124.1"/>
    </source>
</evidence>
<dbReference type="Pfam" id="PF11967">
    <property type="entry name" value="RecO_N"/>
    <property type="match status" value="1"/>
</dbReference>
<dbReference type="GO" id="GO:0043590">
    <property type="term" value="C:bacterial nucleoid"/>
    <property type="evidence" value="ECO:0007669"/>
    <property type="project" value="TreeGrafter"/>
</dbReference>
<dbReference type="SUPFAM" id="SSF50249">
    <property type="entry name" value="Nucleic acid-binding proteins"/>
    <property type="match status" value="1"/>
</dbReference>
<organism evidence="9 10">
    <name type="scientific">Candidatus Schekmanbacteria bacterium GWA2_38_11</name>
    <dbReference type="NCBI Taxonomy" id="1817876"/>
    <lineage>
        <taxon>Bacteria</taxon>
        <taxon>Candidatus Schekmaniibacteriota</taxon>
    </lineage>
</organism>
<evidence type="ECO:0000256" key="5">
    <source>
        <dbReference type="ARBA" id="ARBA00023204"/>
    </source>
</evidence>
<evidence type="ECO:0000313" key="10">
    <source>
        <dbReference type="Proteomes" id="UP000178526"/>
    </source>
</evidence>
<proteinExistence type="inferred from homology"/>
<dbReference type="EMBL" id="MGDB01000127">
    <property type="protein sequence ID" value="OGL39124.1"/>
    <property type="molecule type" value="Genomic_DNA"/>
</dbReference>
<dbReference type="AlphaFoldDB" id="A0A1F7RDW2"/>
<evidence type="ECO:0000256" key="3">
    <source>
        <dbReference type="ARBA" id="ARBA00022763"/>
    </source>
</evidence>
<dbReference type="NCBIfam" id="TIGR00613">
    <property type="entry name" value="reco"/>
    <property type="match status" value="1"/>
</dbReference>
<evidence type="ECO:0000256" key="7">
    <source>
        <dbReference type="HAMAP-Rule" id="MF_00201"/>
    </source>
</evidence>
<protein>
    <recommendedName>
        <fullName evidence="2 7">DNA repair protein RecO</fullName>
    </recommendedName>
    <alternativeName>
        <fullName evidence="6 7">Recombination protein O</fullName>
    </alternativeName>
</protein>
<feature type="domain" description="DNA replication/recombination mediator RecO N-terminal" evidence="8">
    <location>
        <begin position="1"/>
        <end position="81"/>
    </location>
</feature>
<dbReference type="HAMAP" id="MF_00201">
    <property type="entry name" value="RecO"/>
    <property type="match status" value="1"/>
</dbReference>
<evidence type="ECO:0000259" key="8">
    <source>
        <dbReference type="Pfam" id="PF11967"/>
    </source>
</evidence>
<dbReference type="GO" id="GO:0006302">
    <property type="term" value="P:double-strand break repair"/>
    <property type="evidence" value="ECO:0007669"/>
    <property type="project" value="TreeGrafter"/>
</dbReference>
<evidence type="ECO:0000256" key="2">
    <source>
        <dbReference type="ARBA" id="ARBA00021310"/>
    </source>
</evidence>
<sequence length="255" mass="28847">MSIHKTKAVVLKTVNFGEADKIVTLYTQSYGKLGVIAKGARRINSRFGSSLELGTLIDVLFYGKESSNLSTLTQCNITESFRKIREDFDLLSACFYMISAVNEMTREKQRNDSLFNLLIESLSTLLKIGDIFKSIALFEIKLLKILGYEPNLKQCSACRTEVSDGEVKFSVTKGGVICSSCGKIHNDLVPISLGALRSLEKMRDWDMAKSTRLKLSPSFREEIEKVLYPSIKYHIGKEIKSRNFFKKIESYHLEV</sequence>
<dbReference type="SUPFAM" id="SSF57863">
    <property type="entry name" value="ArfGap/RecO-like zinc finger"/>
    <property type="match status" value="1"/>
</dbReference>
<dbReference type="Pfam" id="PF02565">
    <property type="entry name" value="RecO_C"/>
    <property type="match status" value="1"/>
</dbReference>
<comment type="function">
    <text evidence="7">Involved in DNA repair and RecF pathway recombination.</text>
</comment>
<keyword evidence="3 7" id="KW-0227">DNA damage</keyword>
<evidence type="ECO:0000256" key="6">
    <source>
        <dbReference type="ARBA" id="ARBA00033409"/>
    </source>
</evidence>
<gene>
    <name evidence="7" type="primary">recO</name>
    <name evidence="9" type="ORF">A2042_07945</name>
</gene>
<comment type="caution">
    <text evidence="9">The sequence shown here is derived from an EMBL/GenBank/DDBJ whole genome shotgun (WGS) entry which is preliminary data.</text>
</comment>
<dbReference type="Proteomes" id="UP000178526">
    <property type="component" value="Unassembled WGS sequence"/>
</dbReference>